<feature type="compositionally biased region" description="Low complexity" evidence="1">
    <location>
        <begin position="136"/>
        <end position="152"/>
    </location>
</feature>
<keyword evidence="4" id="KW-1185">Reference proteome</keyword>
<feature type="compositionally biased region" description="Low complexity" evidence="1">
    <location>
        <begin position="261"/>
        <end position="275"/>
    </location>
</feature>
<feature type="compositionally biased region" description="Polar residues" evidence="1">
    <location>
        <begin position="277"/>
        <end position="292"/>
    </location>
</feature>
<protein>
    <submittedName>
        <fullName evidence="3">Fc receptor</fullName>
    </submittedName>
</protein>
<evidence type="ECO:0000256" key="1">
    <source>
        <dbReference type="SAM" id="MobiDB-lite"/>
    </source>
</evidence>
<organism evidence="3 4">
    <name type="scientific">Fusarium beomiforme</name>
    <dbReference type="NCBI Taxonomy" id="44412"/>
    <lineage>
        <taxon>Eukaryota</taxon>
        <taxon>Fungi</taxon>
        <taxon>Dikarya</taxon>
        <taxon>Ascomycota</taxon>
        <taxon>Pezizomycotina</taxon>
        <taxon>Sordariomycetes</taxon>
        <taxon>Hypocreomycetidae</taxon>
        <taxon>Hypocreales</taxon>
        <taxon>Nectriaceae</taxon>
        <taxon>Fusarium</taxon>
        <taxon>Fusarium burgessii species complex</taxon>
    </lineage>
</organism>
<dbReference type="Gene3D" id="3.40.50.1820">
    <property type="entry name" value="alpha/beta hydrolase"/>
    <property type="match status" value="1"/>
</dbReference>
<feature type="chain" id="PRO_5040473562" evidence="2">
    <location>
        <begin position="21"/>
        <end position="900"/>
    </location>
</feature>
<evidence type="ECO:0000313" key="3">
    <source>
        <dbReference type="EMBL" id="KAF4334620.1"/>
    </source>
</evidence>
<feature type="compositionally biased region" description="Basic and acidic residues" evidence="1">
    <location>
        <begin position="302"/>
        <end position="366"/>
    </location>
</feature>
<name>A0A9P5A976_9HYPO</name>
<reference evidence="3" key="1">
    <citation type="journal article" date="2017" name="Mycologia">
        <title>Fusarium algeriense, sp. nov., a novel toxigenic crown rot pathogen of durum wheat from Algeria is nested in the Fusarium burgessii species complex.</title>
        <authorList>
            <person name="Laraba I."/>
            <person name="Keddad A."/>
            <person name="Boureghda H."/>
            <person name="Abdallah N."/>
            <person name="Vaughan M.M."/>
            <person name="Proctor R.H."/>
            <person name="Busman M."/>
            <person name="O'Donnell K."/>
        </authorList>
    </citation>
    <scope>NUCLEOTIDE SEQUENCE</scope>
    <source>
        <strain evidence="3">NRRL 25174</strain>
    </source>
</reference>
<evidence type="ECO:0000256" key="2">
    <source>
        <dbReference type="SAM" id="SignalP"/>
    </source>
</evidence>
<feature type="signal peptide" evidence="2">
    <location>
        <begin position="1"/>
        <end position="20"/>
    </location>
</feature>
<dbReference type="OrthoDB" id="1896086at2759"/>
<dbReference type="AlphaFoldDB" id="A0A9P5A976"/>
<proteinExistence type="predicted"/>
<feature type="compositionally biased region" description="Basic and acidic residues" evidence="1">
    <location>
        <begin position="377"/>
        <end position="387"/>
    </location>
</feature>
<keyword evidence="3" id="KW-0675">Receptor</keyword>
<gene>
    <name evidence="3" type="ORF">FBEOM_11544</name>
</gene>
<keyword evidence="2" id="KW-0732">Signal</keyword>
<dbReference type="InterPro" id="IPR029058">
    <property type="entry name" value="AB_hydrolase_fold"/>
</dbReference>
<evidence type="ECO:0000313" key="4">
    <source>
        <dbReference type="Proteomes" id="UP000730481"/>
    </source>
</evidence>
<accession>A0A9P5A976</accession>
<sequence>MPSPWKLGFLIAPLVPLTLANSGIEPRQNSPPGPIANKDWAAYPDAVADYKVNPDAAFRNIVPRQENEIPETTVLGPDDAVPPPARDIPTGPQVSEGPTTVLEIEDVRETSAVLDDDRPPKPSDSDSPNQQEPKETSAPANNNNDDNQQPSTAVVPLPEEPQETTIVPEDGGSQAPTTSIIPKPQEPEQTSQPDAQDPATATASNPKGPASESPSPEKPADPATQTPAKEDPEEPIPETQKPQEPDTSAPQATDPQPPTPTVVEPETPETSAVESHGVNNSQLPGPPTTVQRPDNPIPTIVPDDKKPDDENKDNKDNDNKDNDNKNDNKDNNDKEKDNKEQDNKDQDNRDKDNNDKDNKDNKKPDDPTDPTDPINPEDPKPKDPKDPEDPDDDCEKKEPIPCTKTVSFYSESETYTSTVYVTCPAAVDCPAREAPTITTSIYPEVSVLWGDLEIDDGVLPENIQDLDNATKQYFQQVFDDENISINDALHPDAKCEQNADKDISRDCFNLILSSFCHAVDVKKGAAVAWNSTDNLGFLHKRASLDARRRMLRERAETCGSTWLFEFDWSGASNMDDCFTSCEDSMYAFSDECFDSGNTFKEGSIDVGCGSYKYKAVPAPTTTVQPTTVFTNGPGIATSDGSSCVLTALSTQCTTTSDKPTCTINPSCSSWVSTKPTDQPPTPLAFKPVVCEKESDYPKHPDISPDFQAGRAGVFCGSGIYDNKAAKMGPGSKPYTAVHKGGKTNYVYQVSWIEGCKTTVSEQDVSQPTGDKGPRCAEVFKAAFKGCNNGGVGGLPSVGRREGKPPATLTDDVNEIISVVEKLLDQDQDIILLAHSYSGVPATQCLETLSRKVPEVEGKKGGVSMIIYMAAVALPVGGSVLSLLEAPDFLKIEETFPCTTH</sequence>
<dbReference type="InterPro" id="IPR052897">
    <property type="entry name" value="Sec-Metab_Biosynth_Hydrolase"/>
</dbReference>
<feature type="region of interest" description="Disordered" evidence="1">
    <location>
        <begin position="63"/>
        <end position="399"/>
    </location>
</feature>
<dbReference type="PANTHER" id="PTHR37017:SF13">
    <property type="entry name" value="AB HYDROLASE-1 DOMAIN-CONTAINING PROTEIN"/>
    <property type="match status" value="1"/>
</dbReference>
<dbReference type="EMBL" id="PVQB02000660">
    <property type="protein sequence ID" value="KAF4334620.1"/>
    <property type="molecule type" value="Genomic_DNA"/>
</dbReference>
<feature type="compositionally biased region" description="Polar residues" evidence="1">
    <location>
        <begin position="187"/>
        <end position="205"/>
    </location>
</feature>
<dbReference type="Proteomes" id="UP000730481">
    <property type="component" value="Unassembled WGS sequence"/>
</dbReference>
<dbReference type="PANTHER" id="PTHR37017">
    <property type="entry name" value="AB HYDROLASE-1 DOMAIN-CONTAINING PROTEIN-RELATED"/>
    <property type="match status" value="1"/>
</dbReference>
<feature type="compositionally biased region" description="Basic and acidic residues" evidence="1">
    <location>
        <begin position="105"/>
        <end position="124"/>
    </location>
</feature>
<comment type="caution">
    <text evidence="3">The sequence shown here is derived from an EMBL/GenBank/DDBJ whole genome shotgun (WGS) entry which is preliminary data.</text>
</comment>
<reference evidence="3" key="2">
    <citation type="submission" date="2020-02" db="EMBL/GenBank/DDBJ databases">
        <title>Identification and distribution of gene clusters putatively required for synthesis of sphingolipid metabolism inhibitors in phylogenetically diverse species of the filamentous fungus Fusarium.</title>
        <authorList>
            <person name="Kim H.-S."/>
            <person name="Busman M."/>
            <person name="Brown D.W."/>
            <person name="Divon H."/>
            <person name="Uhlig S."/>
            <person name="Proctor R.H."/>
        </authorList>
    </citation>
    <scope>NUCLEOTIDE SEQUENCE</scope>
    <source>
        <strain evidence="3">NRRL 25174</strain>
    </source>
</reference>